<dbReference type="Pfam" id="PF03928">
    <property type="entry name" value="HbpS-like"/>
    <property type="match status" value="1"/>
</dbReference>
<evidence type="ECO:0000313" key="2">
    <source>
        <dbReference type="Proteomes" id="UP000034098"/>
    </source>
</evidence>
<proteinExistence type="predicted"/>
<dbReference type="OrthoDB" id="9778896at2"/>
<dbReference type="PANTHER" id="PTHR34309:SF1">
    <property type="entry name" value="PROTEIN GLCG"/>
    <property type="match status" value="1"/>
</dbReference>
<organism evidence="1 2">
    <name type="scientific">Microbacterium trichothecenolyticum</name>
    <name type="common">Aureobacterium trichothecenolyticum</name>
    <dbReference type="NCBI Taxonomy" id="69370"/>
    <lineage>
        <taxon>Bacteria</taxon>
        <taxon>Bacillati</taxon>
        <taxon>Actinomycetota</taxon>
        <taxon>Actinomycetes</taxon>
        <taxon>Micrococcales</taxon>
        <taxon>Microbacteriaceae</taxon>
        <taxon>Microbacterium</taxon>
    </lineage>
</organism>
<dbReference type="PANTHER" id="PTHR34309">
    <property type="entry name" value="SLR1406 PROTEIN"/>
    <property type="match status" value="1"/>
</dbReference>
<dbReference type="SUPFAM" id="SSF143744">
    <property type="entry name" value="GlcG-like"/>
    <property type="match status" value="1"/>
</dbReference>
<dbReference type="Gene3D" id="3.30.450.150">
    <property type="entry name" value="Haem-degrading domain"/>
    <property type="match status" value="1"/>
</dbReference>
<dbReference type="InterPro" id="IPR038084">
    <property type="entry name" value="PduO/GlcC-like_sf"/>
</dbReference>
<comment type="caution">
    <text evidence="1">The sequence shown here is derived from an EMBL/GenBank/DDBJ whole genome shotgun (WGS) entry which is preliminary data.</text>
</comment>
<protein>
    <recommendedName>
        <fullName evidence="3">Heme-binding protein</fullName>
    </recommendedName>
</protein>
<dbReference type="EMBL" id="JYJA01000037">
    <property type="protein sequence ID" value="KJL41547.1"/>
    <property type="molecule type" value="Genomic_DNA"/>
</dbReference>
<evidence type="ECO:0000313" key="1">
    <source>
        <dbReference type="EMBL" id="KJL41547.1"/>
    </source>
</evidence>
<dbReference type="RefSeq" id="WP_045300345.1">
    <property type="nucleotide sequence ID" value="NZ_JYJA01000037.1"/>
</dbReference>
<sequence length="134" mass="13748">MSVTLADARRVIEAAEKRADEIGQPMNIAVVDAGGNLVAHVRQDGAWIGSIEISISKAWTSKAFDISTKDLGDNSQPTQQFFGIHTTNAHGRGVAIFAGGVPLTRDGEVVGAVGVSGGSGEQDQTVAEAGAAAF</sequence>
<keyword evidence="2" id="KW-1185">Reference proteome</keyword>
<dbReference type="AlphaFoldDB" id="A0A0M2HBH5"/>
<gene>
    <name evidence="1" type="ORF">RS82_02776</name>
</gene>
<dbReference type="PATRIC" id="fig|69370.6.peg.2822"/>
<dbReference type="Proteomes" id="UP000034098">
    <property type="component" value="Unassembled WGS sequence"/>
</dbReference>
<dbReference type="InterPro" id="IPR005624">
    <property type="entry name" value="PduO/GlcC-like"/>
</dbReference>
<accession>A0A0M2HBH5</accession>
<evidence type="ECO:0008006" key="3">
    <source>
        <dbReference type="Google" id="ProtNLM"/>
    </source>
</evidence>
<name>A0A0M2HBH5_MICTR</name>
<dbReference type="InterPro" id="IPR052517">
    <property type="entry name" value="GlcG_carb_metab_protein"/>
</dbReference>
<reference evidence="1 2" key="1">
    <citation type="submission" date="2015-02" db="EMBL/GenBank/DDBJ databases">
        <title>Draft genome sequences of ten Microbacterium spp. with emphasis on heavy metal contaminated environments.</title>
        <authorList>
            <person name="Corretto E."/>
        </authorList>
    </citation>
    <scope>NUCLEOTIDE SEQUENCE [LARGE SCALE GENOMIC DNA]</scope>
    <source>
        <strain evidence="1 2">DSM 8608</strain>
    </source>
</reference>